<reference evidence="1 2" key="1">
    <citation type="journal article" date="2020" name="IScience">
        <title>Genome Sequencing of the Endangered Kingdonia uniflora (Circaeasteraceae, Ranunculales) Reveals Potential Mechanisms of Evolutionary Specialization.</title>
        <authorList>
            <person name="Sun Y."/>
            <person name="Deng T."/>
            <person name="Zhang A."/>
            <person name="Moore M.J."/>
            <person name="Landis J.B."/>
            <person name="Lin N."/>
            <person name="Zhang H."/>
            <person name="Zhang X."/>
            <person name="Huang J."/>
            <person name="Zhang X."/>
            <person name="Sun H."/>
            <person name="Wang H."/>
        </authorList>
    </citation>
    <scope>NUCLEOTIDE SEQUENCE [LARGE SCALE GENOMIC DNA]</scope>
    <source>
        <strain evidence="1">TB1705</strain>
        <tissue evidence="1">Leaf</tissue>
    </source>
</reference>
<dbReference type="Proteomes" id="UP000541444">
    <property type="component" value="Unassembled WGS sequence"/>
</dbReference>
<dbReference type="SUPFAM" id="SSF48371">
    <property type="entry name" value="ARM repeat"/>
    <property type="match status" value="1"/>
</dbReference>
<dbReference type="AlphaFoldDB" id="A0A7J7MZE5"/>
<dbReference type="Pfam" id="PF01603">
    <property type="entry name" value="B56"/>
    <property type="match status" value="1"/>
</dbReference>
<organism evidence="1 2">
    <name type="scientific">Kingdonia uniflora</name>
    <dbReference type="NCBI Taxonomy" id="39325"/>
    <lineage>
        <taxon>Eukaryota</taxon>
        <taxon>Viridiplantae</taxon>
        <taxon>Streptophyta</taxon>
        <taxon>Embryophyta</taxon>
        <taxon>Tracheophyta</taxon>
        <taxon>Spermatophyta</taxon>
        <taxon>Magnoliopsida</taxon>
        <taxon>Ranunculales</taxon>
        <taxon>Circaeasteraceae</taxon>
        <taxon>Kingdonia</taxon>
    </lineage>
</organism>
<name>A0A7J7MZE5_9MAGN</name>
<dbReference type="InterPro" id="IPR016024">
    <property type="entry name" value="ARM-type_fold"/>
</dbReference>
<dbReference type="GO" id="GO:0000159">
    <property type="term" value="C:protein phosphatase type 2A complex"/>
    <property type="evidence" value="ECO:0007669"/>
    <property type="project" value="InterPro"/>
</dbReference>
<dbReference type="OrthoDB" id="10264446at2759"/>
<protein>
    <recommendedName>
        <fullName evidence="3">Serine/threonine protein phosphatase 2A regulatory subunit</fullName>
    </recommendedName>
</protein>
<dbReference type="GO" id="GO:0019888">
    <property type="term" value="F:protein phosphatase regulator activity"/>
    <property type="evidence" value="ECO:0007669"/>
    <property type="project" value="InterPro"/>
</dbReference>
<dbReference type="EMBL" id="JACGCM010001165">
    <property type="protein sequence ID" value="KAF6160256.1"/>
    <property type="molecule type" value="Genomic_DNA"/>
</dbReference>
<evidence type="ECO:0008006" key="3">
    <source>
        <dbReference type="Google" id="ProtNLM"/>
    </source>
</evidence>
<gene>
    <name evidence="1" type="ORF">GIB67_019025</name>
</gene>
<accession>A0A7J7MZE5</accession>
<comment type="caution">
    <text evidence="1">The sequence shown here is derived from an EMBL/GenBank/DDBJ whole genome shotgun (WGS) entry which is preliminary data.</text>
</comment>
<dbReference type="InterPro" id="IPR002554">
    <property type="entry name" value="PP2A_B56"/>
</dbReference>
<evidence type="ECO:0000313" key="2">
    <source>
        <dbReference type="Proteomes" id="UP000541444"/>
    </source>
</evidence>
<dbReference type="GO" id="GO:0007165">
    <property type="term" value="P:signal transduction"/>
    <property type="evidence" value="ECO:0007669"/>
    <property type="project" value="InterPro"/>
</dbReference>
<keyword evidence="2" id="KW-1185">Reference proteome</keyword>
<dbReference type="PANTHER" id="PTHR10257">
    <property type="entry name" value="SERINE/THREONINE PROTEIN PHOSPHATASE 2A PP2A REGULATORY SUBUNIT B"/>
    <property type="match status" value="1"/>
</dbReference>
<proteinExistence type="predicted"/>
<dbReference type="InterPro" id="IPR011989">
    <property type="entry name" value="ARM-like"/>
</dbReference>
<sequence>MILASSMNLLHGVNSGGVGVDNLKGSLGRANSSSNVPGVKKSNQGKKPFIVASQAGPMLASSAYVALPSFREVPTSEKPNLFIRKLNMCCVVFDFSDLSKNLKEKDIKRQTLLELVEYITMVTSKFNEILVQEIMKMVSVNLFRTFPSGNLDSKIPESYVPEEEEPTMEPSWPHLQIVYEFLLREREYLKTILHRIYGNFMVHRTIIRKAINNIFFRFIFKTKRHNGVAELLKILGSIINGFVLSLKEEHKLFLVRALIPLHKPKCVLMYHQQLSNCITQFVEKDIKLVDTVIIGLLKYWPITNSLKEVMFLGELEEFLEATQAIEILPPSRSMSSLLNPVEQSPIPSPIHVGGSHEHFDTSGGGSSITFYSLFRATMHEKGTNMYFLKQQKENIQNQLIPCGEMKKKTLRKKYDECDTDDERKKKCPKKTKPEDWVRFVDLTSIEEVKASWERNKINRSKMLTPHTAGIKGYSEWLMKWSDFFVVGHTCSDGTFPITFVEEKVIAVKDIITKNPQSKYLDVDHDPLAQVFGPMKKSPCYSLRSVDSQRMEPIQEDHFASDHDAAEAEESMATLTEGNQALKDAAIHKSKNKQIDDSPSNM</sequence>
<dbReference type="PANTHER" id="PTHR10257:SF119">
    <property type="entry name" value="SERINE_THREONINE PROTEIN PHOSPHATASE 2A 59 KDA REGULATORY SUBUNIT B' ZETA ISOFORM"/>
    <property type="match status" value="1"/>
</dbReference>
<evidence type="ECO:0000313" key="1">
    <source>
        <dbReference type="EMBL" id="KAF6160256.1"/>
    </source>
</evidence>
<dbReference type="Gene3D" id="1.25.10.10">
    <property type="entry name" value="Leucine-rich Repeat Variant"/>
    <property type="match status" value="2"/>
</dbReference>